<evidence type="ECO:0000313" key="4">
    <source>
        <dbReference type="EMBL" id="ADK79284.1"/>
    </source>
</evidence>
<proteinExistence type="predicted"/>
<gene>
    <name evidence="4" type="ordered locus">Spirs_0127</name>
</gene>
<evidence type="ECO:0000259" key="3">
    <source>
        <dbReference type="PROSITE" id="PS51186"/>
    </source>
</evidence>
<dbReference type="HOGENOM" id="CLU_013985_4_4_12"/>
<dbReference type="EMBL" id="CP002116">
    <property type="protein sequence ID" value="ADK79284.1"/>
    <property type="molecule type" value="Genomic_DNA"/>
</dbReference>
<dbReference type="eggNOG" id="COG1247">
    <property type="taxonomic scope" value="Bacteria"/>
</dbReference>
<keyword evidence="1" id="KW-0808">Transferase</keyword>
<dbReference type="InterPro" id="IPR000182">
    <property type="entry name" value="GNAT_dom"/>
</dbReference>
<feature type="domain" description="N-acetyltransferase" evidence="3">
    <location>
        <begin position="1"/>
        <end position="166"/>
    </location>
</feature>
<dbReference type="InterPro" id="IPR016181">
    <property type="entry name" value="Acyl_CoA_acyltransferase"/>
</dbReference>
<dbReference type="Pfam" id="PF00583">
    <property type="entry name" value="Acetyltransf_1"/>
    <property type="match status" value="1"/>
</dbReference>
<keyword evidence="5" id="KW-1185">Reference proteome</keyword>
<accession>E1R8E0</accession>
<reference evidence="4 5" key="1">
    <citation type="journal article" date="2010" name="Stand. Genomic Sci.">
        <title>Complete genome sequence of Spirochaeta smaragdinae type strain (SEBR 4228).</title>
        <authorList>
            <person name="Mavromatis K."/>
            <person name="Yasawong M."/>
            <person name="Chertkov O."/>
            <person name="Lapidus A."/>
            <person name="Lucas S."/>
            <person name="Nolan M."/>
            <person name="Del Rio T.G."/>
            <person name="Tice H."/>
            <person name="Cheng J.F."/>
            <person name="Pitluck S."/>
            <person name="Liolios K."/>
            <person name="Ivanova N."/>
            <person name="Tapia R."/>
            <person name="Han C."/>
            <person name="Bruce D."/>
            <person name="Goodwin L."/>
            <person name="Pati A."/>
            <person name="Chen A."/>
            <person name="Palaniappan K."/>
            <person name="Land M."/>
            <person name="Hauser L."/>
            <person name="Chang Y.J."/>
            <person name="Jeffries C.D."/>
            <person name="Detter J.C."/>
            <person name="Rohde M."/>
            <person name="Brambilla E."/>
            <person name="Spring S."/>
            <person name="Goker M."/>
            <person name="Sikorski J."/>
            <person name="Woyke T."/>
            <person name="Bristow J."/>
            <person name="Eisen J.A."/>
            <person name="Markowitz V."/>
            <person name="Hugenholtz P."/>
            <person name="Klenk H.P."/>
            <person name="Kyrpides N.C."/>
        </authorList>
    </citation>
    <scope>NUCLEOTIDE SEQUENCE [LARGE SCALE GENOMIC DNA]</scope>
    <source>
        <strain evidence="5">DSM 11293 / JCM 15392 / SEBR 4228</strain>
    </source>
</reference>
<dbReference type="Proteomes" id="UP000002318">
    <property type="component" value="Chromosome"/>
</dbReference>
<evidence type="ECO:0000256" key="2">
    <source>
        <dbReference type="ARBA" id="ARBA00023315"/>
    </source>
</evidence>
<dbReference type="KEGG" id="ssm:Spirs_0127"/>
<dbReference type="PANTHER" id="PTHR43072:SF23">
    <property type="entry name" value="UPF0039 PROTEIN C11D3.02C"/>
    <property type="match status" value="1"/>
</dbReference>
<name>E1R8E0_SEDSS</name>
<organism evidence="4 5">
    <name type="scientific">Sediminispirochaeta smaragdinae (strain DSM 11293 / JCM 15392 / SEBR 4228)</name>
    <name type="common">Spirochaeta smaragdinae</name>
    <dbReference type="NCBI Taxonomy" id="573413"/>
    <lineage>
        <taxon>Bacteria</taxon>
        <taxon>Pseudomonadati</taxon>
        <taxon>Spirochaetota</taxon>
        <taxon>Spirochaetia</taxon>
        <taxon>Spirochaetales</taxon>
        <taxon>Spirochaetaceae</taxon>
        <taxon>Sediminispirochaeta</taxon>
    </lineage>
</organism>
<dbReference type="PROSITE" id="PS51186">
    <property type="entry name" value="GNAT"/>
    <property type="match status" value="1"/>
</dbReference>
<protein>
    <submittedName>
        <fullName evidence="4">GCN5-related N-acetyltransferase</fullName>
    </submittedName>
</protein>
<dbReference type="PANTHER" id="PTHR43072">
    <property type="entry name" value="N-ACETYLTRANSFERASE"/>
    <property type="match status" value="1"/>
</dbReference>
<dbReference type="SUPFAM" id="SSF55729">
    <property type="entry name" value="Acyl-CoA N-acyltransferases (Nat)"/>
    <property type="match status" value="1"/>
</dbReference>
<sequence>MKLIDCGRSFASSILDIYNEAIIHSTALYDYKPRTIESMGTWFDDKEKKGFPIIGLVDDKNRLIGFGTYGNFRARPAYHYTVEHSIYIQKEYRGCGYGELLLREIIAKAAEQDYHCLIAGIDSENAASIHLHKKLGFSLCGELKQVGYKFGRWLNLVFYQLILPTPQEPQREI</sequence>
<dbReference type="AlphaFoldDB" id="E1R8E0"/>
<dbReference type="STRING" id="573413.Spirs_0127"/>
<dbReference type="GO" id="GO:0016747">
    <property type="term" value="F:acyltransferase activity, transferring groups other than amino-acyl groups"/>
    <property type="evidence" value="ECO:0007669"/>
    <property type="project" value="InterPro"/>
</dbReference>
<dbReference type="Gene3D" id="3.40.630.30">
    <property type="match status" value="1"/>
</dbReference>
<keyword evidence="2" id="KW-0012">Acyltransferase</keyword>
<evidence type="ECO:0000256" key="1">
    <source>
        <dbReference type="ARBA" id="ARBA00022679"/>
    </source>
</evidence>
<dbReference type="CDD" id="cd04301">
    <property type="entry name" value="NAT_SF"/>
    <property type="match status" value="1"/>
</dbReference>
<evidence type="ECO:0000313" key="5">
    <source>
        <dbReference type="Proteomes" id="UP000002318"/>
    </source>
</evidence>
<dbReference type="RefSeq" id="WP_013252748.1">
    <property type="nucleotide sequence ID" value="NC_014364.1"/>
</dbReference>
<dbReference type="OrthoDB" id="9798006at2"/>